<reference evidence="1 2" key="1">
    <citation type="submission" date="2017-03" db="EMBL/GenBank/DDBJ databases">
        <title>Genome Survey of Euroglyphus maynei.</title>
        <authorList>
            <person name="Arlian L.G."/>
            <person name="Morgan M.S."/>
            <person name="Rider S.D."/>
        </authorList>
    </citation>
    <scope>NUCLEOTIDE SEQUENCE [LARGE SCALE GENOMIC DNA]</scope>
    <source>
        <strain evidence="1">Arlian Lab</strain>
        <tissue evidence="1">Whole body</tissue>
    </source>
</reference>
<name>A0A1Y3ANP7_EURMA</name>
<sequence>MERKLIHSRINHIVAKIRQKKANSKNHFDPLYLRHGKAGRAFRQRKMAEFFHWALMNNYIEEQIPRAGELSAKLLDRFNFAKMIEKRISLVSILRIFPK</sequence>
<proteinExistence type="predicted"/>
<dbReference type="AlphaFoldDB" id="A0A1Y3ANP7"/>
<dbReference type="EMBL" id="MUJZ01070481">
    <property type="protein sequence ID" value="OTF69444.1"/>
    <property type="molecule type" value="Genomic_DNA"/>
</dbReference>
<organism evidence="1 2">
    <name type="scientific">Euroglyphus maynei</name>
    <name type="common">Mayne's house dust mite</name>
    <dbReference type="NCBI Taxonomy" id="6958"/>
    <lineage>
        <taxon>Eukaryota</taxon>
        <taxon>Metazoa</taxon>
        <taxon>Ecdysozoa</taxon>
        <taxon>Arthropoda</taxon>
        <taxon>Chelicerata</taxon>
        <taxon>Arachnida</taxon>
        <taxon>Acari</taxon>
        <taxon>Acariformes</taxon>
        <taxon>Sarcoptiformes</taxon>
        <taxon>Astigmata</taxon>
        <taxon>Psoroptidia</taxon>
        <taxon>Analgoidea</taxon>
        <taxon>Pyroglyphidae</taxon>
        <taxon>Pyroglyphinae</taxon>
        <taxon>Euroglyphus</taxon>
    </lineage>
</organism>
<evidence type="ECO:0000313" key="1">
    <source>
        <dbReference type="EMBL" id="OTF69444.1"/>
    </source>
</evidence>
<keyword evidence="2" id="KW-1185">Reference proteome</keyword>
<protein>
    <submittedName>
        <fullName evidence="1">Uncharacterized protein</fullName>
    </submittedName>
</protein>
<gene>
    <name evidence="1" type="ORF">BLA29_006531</name>
</gene>
<comment type="caution">
    <text evidence="1">The sequence shown here is derived from an EMBL/GenBank/DDBJ whole genome shotgun (WGS) entry which is preliminary data.</text>
</comment>
<accession>A0A1Y3ANP7</accession>
<evidence type="ECO:0000313" key="2">
    <source>
        <dbReference type="Proteomes" id="UP000194236"/>
    </source>
</evidence>
<dbReference type="Proteomes" id="UP000194236">
    <property type="component" value="Unassembled WGS sequence"/>
</dbReference>